<feature type="region of interest" description="Disordered" evidence="6">
    <location>
        <begin position="949"/>
        <end position="1167"/>
    </location>
</feature>
<accession>A0A0X3NJ69</accession>
<dbReference type="PANTHER" id="PTHR19932:SF10">
    <property type="entry name" value="WD REPEAT AND HMG-BOX DNA-BINDING PROTEIN 1"/>
    <property type="match status" value="1"/>
</dbReference>
<dbReference type="GO" id="GO:0003682">
    <property type="term" value="F:chromatin binding"/>
    <property type="evidence" value="ECO:0007669"/>
    <property type="project" value="TreeGrafter"/>
</dbReference>
<protein>
    <submittedName>
        <fullName evidence="10">Uncharacterized protein</fullName>
    </submittedName>
</protein>
<evidence type="ECO:0000256" key="5">
    <source>
        <dbReference type="PROSITE-ProRule" id="PRU00221"/>
    </source>
</evidence>
<feature type="domain" description="WDHD1/CFT4 second beta-propeller" evidence="7">
    <location>
        <begin position="610"/>
        <end position="839"/>
    </location>
</feature>
<evidence type="ECO:0000259" key="9">
    <source>
        <dbReference type="Pfam" id="PF24817"/>
    </source>
</evidence>
<name>A0A0X3NJ69_SCHSO</name>
<keyword evidence="3" id="KW-0677">Repeat</keyword>
<evidence type="ECO:0000313" key="10">
    <source>
        <dbReference type="EMBL" id="JAP39728.1"/>
    </source>
</evidence>
<keyword evidence="2 5" id="KW-0853">WD repeat</keyword>
<dbReference type="InterPro" id="IPR015943">
    <property type="entry name" value="WD40/YVTN_repeat-like_dom_sf"/>
</dbReference>
<dbReference type="PROSITE" id="PS50082">
    <property type="entry name" value="WD_REPEATS_2"/>
    <property type="match status" value="1"/>
</dbReference>
<dbReference type="Pfam" id="PF24817">
    <property type="entry name" value="WD40_WDHD1_1st"/>
    <property type="match status" value="1"/>
</dbReference>
<dbReference type="SUPFAM" id="SSF50978">
    <property type="entry name" value="WD40 repeat-like"/>
    <property type="match status" value="1"/>
</dbReference>
<dbReference type="GO" id="GO:0006281">
    <property type="term" value="P:DNA repair"/>
    <property type="evidence" value="ECO:0007669"/>
    <property type="project" value="TreeGrafter"/>
</dbReference>
<dbReference type="InterPro" id="IPR048591">
    <property type="entry name" value="WDHD1/CFT4_hel"/>
</dbReference>
<dbReference type="InterPro" id="IPR036322">
    <property type="entry name" value="WD40_repeat_dom_sf"/>
</dbReference>
<dbReference type="AlphaFoldDB" id="A0A0X3NJ69"/>
<evidence type="ECO:0000256" key="2">
    <source>
        <dbReference type="ARBA" id="ARBA00022574"/>
    </source>
</evidence>
<proteinExistence type="predicted"/>
<keyword evidence="4" id="KW-0539">Nucleus</keyword>
<sequence length="1184" mass="128078">LPMTAFNVFGTRHKCGKTTIAYDFLEKRILSASLDGKLRVYTNKDDPNPLEYIIGEKVNHIICRGEHVIVATEGSHIYLQQIADGLLDGVVTRFTAEVNHLALNKDATKLVACSSDFTVKVVDLSSSGSDIRETILKGHNGPVLCVDFDPLDNYIASSSCDGTVRIWKISESKEVKSLPVLVKCNDPELSLAPCRIKWEPRKGEYLAIPVDNFIRLYERNSWSFLRALRSPNLDKPIQDCQFSPDGLTLAGISSDGWLLLWNPEDGTIINRLRDSAFENICNILWPERATIYGADRFGAIGFITVGDLNSSKKAGLPVPATNEALSPDAIRTLMDTDDADDFADLLDIAATQAEEQNEATTTATADTIGDDIDDAGSDADSIAISHIKSSYMRLDEEEDGGDETNGVTDEASQPQFSLKAAQMIPRVPEIKSFQPGAMPTGFRERFMVWNRIGLVTRFAQTDNENDYNYQVEANSASIEAEFHDTTLLYSLHVMDTVGFTMADLSLTALLLASPGSLEVPPSEESEKDNAANQSVILLRPLSVRQPGGSEASSAVGADWLATLPRGESARAVCLVSDEESRSRGFAVIATSARLLRIFAQPAPSAPSSSSAGLRLLQATSLGLPPVSLPGKAVVTMAAHPSLPVLAVVVGWTPEDLYWRVFNLHSAAGGGGPSGWAFGQLSVWSPLPLSPQSRSAFDPDASSRLSWFGFSDLGHLVSHDTSGVVRRLVHQNAPGSRVTSEFHWVPVCNTRAFIKSSNQKSDCYFVVAVIESADGSSAAAAAASRADPDSEGDAEADRIQSLRSDNLGYGQVQAIYCKASNWPRVIPRPVVSTLPYRLPLCGVGELDQANLEENYLRVSLAEKPPVWGYSNGYDVDGEALEELTNKLQVQRKAVLLRLFALAAKLDSDWASLEIANLMPDAETVQLAIRYAARQNRQHLASRLAQVALRKEEGEVEVSAEGDEEVNVEEEEEEDSYGDRLHENAKEEDADDSSVEEEFEEKENRHRKRCKDSDSDGGEGTAAEDEIDEDDVQSSALPDSSLPSSIGGTCFTSDDSQQPPSNLGASQRRFNPFRRGGTSTKSTFAGGRGSSALDVLKPPTSSVRPALTPMSKNSASKGTRRPAAGGKSPAKRVSIKAPQAGTGKVGAKKRPSSPPATKERANKTEAAEFSARAAKRLSAFAFSDND</sequence>
<feature type="non-terminal residue" evidence="10">
    <location>
        <position position="1"/>
    </location>
</feature>
<dbReference type="EMBL" id="GEEE01023497">
    <property type="protein sequence ID" value="JAP39728.1"/>
    <property type="molecule type" value="Transcribed_RNA"/>
</dbReference>
<evidence type="ECO:0000256" key="6">
    <source>
        <dbReference type="SAM" id="MobiDB-lite"/>
    </source>
</evidence>
<feature type="domain" description="WDHD1/CFT4 helical bundle" evidence="8">
    <location>
        <begin position="849"/>
        <end position="951"/>
    </location>
</feature>
<evidence type="ECO:0000259" key="7">
    <source>
        <dbReference type="Pfam" id="PF12341"/>
    </source>
</evidence>
<dbReference type="PROSITE" id="PS50294">
    <property type="entry name" value="WD_REPEATS_REGION"/>
    <property type="match status" value="1"/>
</dbReference>
<dbReference type="SMART" id="SM00320">
    <property type="entry name" value="WD40"/>
    <property type="match status" value="4"/>
</dbReference>
<dbReference type="InterPro" id="IPR001680">
    <property type="entry name" value="WD40_rpt"/>
</dbReference>
<feature type="compositionally biased region" description="Polar residues" evidence="6">
    <location>
        <begin position="1044"/>
        <end position="1067"/>
    </location>
</feature>
<organism evidence="10">
    <name type="scientific">Schistocephalus solidus</name>
    <name type="common">Tapeworm</name>
    <dbReference type="NCBI Taxonomy" id="70667"/>
    <lineage>
        <taxon>Eukaryota</taxon>
        <taxon>Metazoa</taxon>
        <taxon>Spiralia</taxon>
        <taxon>Lophotrochozoa</taxon>
        <taxon>Platyhelminthes</taxon>
        <taxon>Cestoda</taxon>
        <taxon>Eucestoda</taxon>
        <taxon>Diphyllobothriidea</taxon>
        <taxon>Diphyllobothriidae</taxon>
        <taxon>Schistocephalus</taxon>
    </lineage>
</organism>
<reference evidence="10" key="1">
    <citation type="submission" date="2016-01" db="EMBL/GenBank/DDBJ databases">
        <title>Reference transcriptome for the parasite Schistocephalus solidus: insights into the molecular evolution of parasitism.</title>
        <authorList>
            <person name="Hebert F.O."/>
            <person name="Grambauer S."/>
            <person name="Barber I."/>
            <person name="Landry C.R."/>
            <person name="Aubin-Horth N."/>
        </authorList>
    </citation>
    <scope>NUCLEOTIDE SEQUENCE</scope>
</reference>
<feature type="compositionally biased region" description="Basic and acidic residues" evidence="6">
    <location>
        <begin position="1155"/>
        <end position="1164"/>
    </location>
</feature>
<evidence type="ECO:0000256" key="4">
    <source>
        <dbReference type="ARBA" id="ARBA00023242"/>
    </source>
</evidence>
<dbReference type="Pfam" id="PF20946">
    <property type="entry name" value="Ctf4_C"/>
    <property type="match status" value="1"/>
</dbReference>
<feature type="compositionally biased region" description="Acidic residues" evidence="6">
    <location>
        <begin position="986"/>
        <end position="999"/>
    </location>
</feature>
<dbReference type="InterPro" id="IPR022100">
    <property type="entry name" value="WDHD1/CFT4_beta-prop_2nd"/>
</dbReference>
<evidence type="ECO:0000256" key="3">
    <source>
        <dbReference type="ARBA" id="ARBA00022737"/>
    </source>
</evidence>
<feature type="domain" description="WDHD1 first WD40" evidence="9">
    <location>
        <begin position="13"/>
        <end position="301"/>
    </location>
</feature>
<dbReference type="Pfam" id="PF12341">
    <property type="entry name" value="Mcl1_mid"/>
    <property type="match status" value="2"/>
</dbReference>
<feature type="repeat" description="WD" evidence="5">
    <location>
        <begin position="136"/>
        <end position="177"/>
    </location>
</feature>
<feature type="compositionally biased region" description="Acidic residues" evidence="6">
    <location>
        <begin position="952"/>
        <end position="974"/>
    </location>
</feature>
<dbReference type="GO" id="GO:0043596">
    <property type="term" value="C:nuclear replication fork"/>
    <property type="evidence" value="ECO:0007669"/>
    <property type="project" value="TreeGrafter"/>
</dbReference>
<feature type="domain" description="WDHD1/CFT4 second beta-propeller" evidence="7">
    <location>
        <begin position="431"/>
        <end position="600"/>
    </location>
</feature>
<dbReference type="GO" id="GO:0006261">
    <property type="term" value="P:DNA-templated DNA replication"/>
    <property type="evidence" value="ECO:0007669"/>
    <property type="project" value="TreeGrafter"/>
</dbReference>
<feature type="compositionally biased region" description="Acidic residues" evidence="6">
    <location>
        <begin position="1020"/>
        <end position="1030"/>
    </location>
</feature>
<dbReference type="GO" id="GO:0000278">
    <property type="term" value="P:mitotic cell cycle"/>
    <property type="evidence" value="ECO:0007669"/>
    <property type="project" value="TreeGrafter"/>
</dbReference>
<dbReference type="Gene3D" id="2.130.10.10">
    <property type="entry name" value="YVTN repeat-like/Quinoprotein amine dehydrogenase"/>
    <property type="match status" value="2"/>
</dbReference>
<gene>
    <name evidence="10" type="ORF">TR153442</name>
</gene>
<evidence type="ECO:0000256" key="1">
    <source>
        <dbReference type="ARBA" id="ARBA00004123"/>
    </source>
</evidence>
<feature type="compositionally biased region" description="Low complexity" evidence="6">
    <location>
        <begin position="1032"/>
        <end position="1043"/>
    </location>
</feature>
<dbReference type="InterPro" id="IPR057646">
    <property type="entry name" value="WD40_WDHD1_1st"/>
</dbReference>
<dbReference type="PANTHER" id="PTHR19932">
    <property type="entry name" value="WD REPEAT AND HMG-BOX DNA BINDING PROTEIN"/>
    <property type="match status" value="1"/>
</dbReference>
<feature type="compositionally biased region" description="Basic and acidic residues" evidence="6">
    <location>
        <begin position="975"/>
        <end position="985"/>
    </location>
</feature>
<comment type="subcellular location">
    <subcellularLocation>
        <location evidence="1">Nucleus</location>
    </subcellularLocation>
</comment>
<evidence type="ECO:0000259" key="8">
    <source>
        <dbReference type="Pfam" id="PF20946"/>
    </source>
</evidence>